<dbReference type="SUPFAM" id="SSF47384">
    <property type="entry name" value="Homodimeric domain of signal transducing histidine kinase"/>
    <property type="match status" value="1"/>
</dbReference>
<dbReference type="GO" id="GO:0006355">
    <property type="term" value="P:regulation of DNA-templated transcription"/>
    <property type="evidence" value="ECO:0007669"/>
    <property type="project" value="InterPro"/>
</dbReference>
<dbReference type="SUPFAM" id="SSF55785">
    <property type="entry name" value="PYP-like sensor domain (PAS domain)"/>
    <property type="match status" value="1"/>
</dbReference>
<dbReference type="InterPro" id="IPR004358">
    <property type="entry name" value="Sig_transdc_His_kin-like_C"/>
</dbReference>
<dbReference type="NCBIfam" id="TIGR00229">
    <property type="entry name" value="sensory_box"/>
    <property type="match status" value="1"/>
</dbReference>
<dbReference type="FunFam" id="3.30.450.20:FF:000060">
    <property type="entry name" value="Sensor protein FixL"/>
    <property type="match status" value="1"/>
</dbReference>
<dbReference type="InterPro" id="IPR000014">
    <property type="entry name" value="PAS"/>
</dbReference>
<dbReference type="Gene3D" id="3.30.565.10">
    <property type="entry name" value="Histidine kinase-like ATPase, C-terminal domain"/>
    <property type="match status" value="1"/>
</dbReference>
<proteinExistence type="predicted"/>
<dbReference type="Pfam" id="PF02518">
    <property type="entry name" value="HATPase_c"/>
    <property type="match status" value="1"/>
</dbReference>
<evidence type="ECO:0000256" key="5">
    <source>
        <dbReference type="ARBA" id="ARBA00022741"/>
    </source>
</evidence>
<comment type="catalytic activity">
    <reaction evidence="1">
        <text>ATP + protein L-histidine = ADP + protein N-phospho-L-histidine.</text>
        <dbReference type="EC" id="2.7.13.3"/>
    </reaction>
</comment>
<dbReference type="EMBL" id="QEXV01000001">
    <property type="protein sequence ID" value="PWE18509.1"/>
    <property type="molecule type" value="Genomic_DNA"/>
</dbReference>
<dbReference type="EC" id="2.7.13.3" evidence="2"/>
<dbReference type="Proteomes" id="UP000245168">
    <property type="component" value="Unassembled WGS sequence"/>
</dbReference>
<evidence type="ECO:0000313" key="13">
    <source>
        <dbReference type="EMBL" id="PWE18509.1"/>
    </source>
</evidence>
<dbReference type="InterPro" id="IPR036097">
    <property type="entry name" value="HisK_dim/P_sf"/>
</dbReference>
<dbReference type="InterPro" id="IPR035965">
    <property type="entry name" value="PAS-like_dom_sf"/>
</dbReference>
<evidence type="ECO:0000256" key="8">
    <source>
        <dbReference type="ARBA" id="ARBA00023012"/>
    </source>
</evidence>
<dbReference type="OrthoDB" id="9795133at2"/>
<dbReference type="SMART" id="SM00387">
    <property type="entry name" value="HATPase_c"/>
    <property type="match status" value="1"/>
</dbReference>
<feature type="domain" description="Histidine kinase" evidence="11">
    <location>
        <begin position="316"/>
        <end position="530"/>
    </location>
</feature>
<reference evidence="14" key="1">
    <citation type="submission" date="2018-05" db="EMBL/GenBank/DDBJ databases">
        <authorList>
            <person name="Liu B.-T."/>
        </authorList>
    </citation>
    <scope>NUCLEOTIDE SEQUENCE [LARGE SCALE GENOMIC DNA]</scope>
    <source>
        <strain evidence="14">WD6-1</strain>
    </source>
</reference>
<sequence>MLGTPTAAAENADRTRDWTAAISLALDRYANDAELEDALAPIVAAIDALTPGWRVFIWRRADHDADDFVVHGGDPAPRARHEIAVAVESAMREGCREFLTFEAEDGPGGDLVAAPLVVTDHHLVGVLALEARDEPDREPPGLSGPLLTLARVASLMVEDRLSIASAESRGSMLRGVLDTVPEAVIRTDADGRMLSLNRAAEEMFGWSEAELCGENVNRLMPEPYASAHDGYIEHYLSSGERRSTNWRRRFHGLRRDGEIFPVEIAIADADSNGDRGFVGMIRDVSDRVAAEAGNHALRERMEEAGRLSALGEMAATVAHEVNQPLTALGNYLDAAAARLEAGASAEETLPLIEKAREMAAMGGEVIGRVKQLTRNAPFERTPVQINDVLEDALGHLDPAAARVGAVITRRFARDLPEIPVDRVQLQQVIVNLIRNALEAVEDAEERVVTISTARAETDEALVIEVVDTGPGPPGAGAGDIFESFITTRSDGLGIGLSISRRIVEAHGGRIQLLAAETGGAAARVELPLTESGHD</sequence>
<evidence type="ECO:0000256" key="2">
    <source>
        <dbReference type="ARBA" id="ARBA00012438"/>
    </source>
</evidence>
<keyword evidence="4" id="KW-0808">Transferase</keyword>
<protein>
    <recommendedName>
        <fullName evidence="10">Sensor protein FixL</fullName>
        <ecNumber evidence="2">2.7.13.3</ecNumber>
    </recommendedName>
</protein>
<gene>
    <name evidence="13" type="ORF">DDZ18_02575</name>
</gene>
<dbReference type="Pfam" id="PF00989">
    <property type="entry name" value="PAS"/>
    <property type="match status" value="1"/>
</dbReference>
<evidence type="ECO:0000256" key="1">
    <source>
        <dbReference type="ARBA" id="ARBA00000085"/>
    </source>
</evidence>
<comment type="function">
    <text evidence="9">Putative oxygen sensor; modulates the activity of FixJ, a transcriptional activator of nitrogen fixation fixK gene. FixL probably acts as a kinase that phosphorylates FixJ.</text>
</comment>
<dbReference type="SUPFAM" id="SSF55874">
    <property type="entry name" value="ATPase domain of HSP90 chaperone/DNA topoisomerase II/histidine kinase"/>
    <property type="match status" value="1"/>
</dbReference>
<dbReference type="PANTHER" id="PTHR43065">
    <property type="entry name" value="SENSOR HISTIDINE KINASE"/>
    <property type="match status" value="1"/>
</dbReference>
<evidence type="ECO:0000259" key="12">
    <source>
        <dbReference type="PROSITE" id="PS50112"/>
    </source>
</evidence>
<dbReference type="InterPro" id="IPR003594">
    <property type="entry name" value="HATPase_dom"/>
</dbReference>
<evidence type="ECO:0000256" key="7">
    <source>
        <dbReference type="ARBA" id="ARBA00022840"/>
    </source>
</evidence>
<evidence type="ECO:0000256" key="9">
    <source>
        <dbReference type="ARBA" id="ARBA00059827"/>
    </source>
</evidence>
<dbReference type="CDD" id="cd00130">
    <property type="entry name" value="PAS"/>
    <property type="match status" value="1"/>
</dbReference>
<dbReference type="Gene3D" id="1.10.287.130">
    <property type="match status" value="1"/>
</dbReference>
<keyword evidence="14" id="KW-1185">Reference proteome</keyword>
<evidence type="ECO:0000256" key="6">
    <source>
        <dbReference type="ARBA" id="ARBA00022777"/>
    </source>
</evidence>
<evidence type="ECO:0000256" key="3">
    <source>
        <dbReference type="ARBA" id="ARBA00022553"/>
    </source>
</evidence>
<evidence type="ECO:0000256" key="10">
    <source>
        <dbReference type="ARBA" id="ARBA00070616"/>
    </source>
</evidence>
<dbReference type="SMART" id="SM00388">
    <property type="entry name" value="HisKA"/>
    <property type="match status" value="1"/>
</dbReference>
<dbReference type="RefSeq" id="WP_109251784.1">
    <property type="nucleotide sequence ID" value="NZ_QEXV01000001.1"/>
</dbReference>
<dbReference type="SMART" id="SM00091">
    <property type="entry name" value="PAS"/>
    <property type="match status" value="1"/>
</dbReference>
<dbReference type="InterPro" id="IPR005467">
    <property type="entry name" value="His_kinase_dom"/>
</dbReference>
<evidence type="ECO:0000256" key="4">
    <source>
        <dbReference type="ARBA" id="ARBA00022679"/>
    </source>
</evidence>
<evidence type="ECO:0000313" key="14">
    <source>
        <dbReference type="Proteomes" id="UP000245168"/>
    </source>
</evidence>
<keyword evidence="3" id="KW-0597">Phosphoprotein</keyword>
<dbReference type="InterPro" id="IPR013767">
    <property type="entry name" value="PAS_fold"/>
</dbReference>
<dbReference type="InterPro" id="IPR003661">
    <property type="entry name" value="HisK_dim/P_dom"/>
</dbReference>
<keyword evidence="7" id="KW-0067">ATP-binding</keyword>
<feature type="domain" description="PAS" evidence="12">
    <location>
        <begin position="169"/>
        <end position="239"/>
    </location>
</feature>
<name>A0A2U2BX06_9PROT</name>
<comment type="caution">
    <text evidence="13">The sequence shown here is derived from an EMBL/GenBank/DDBJ whole genome shotgun (WGS) entry which is preliminary data.</text>
</comment>
<evidence type="ECO:0000259" key="11">
    <source>
        <dbReference type="PROSITE" id="PS50109"/>
    </source>
</evidence>
<dbReference type="PRINTS" id="PR00344">
    <property type="entry name" value="BCTRLSENSOR"/>
</dbReference>
<dbReference type="Gene3D" id="3.30.450.20">
    <property type="entry name" value="PAS domain"/>
    <property type="match status" value="1"/>
</dbReference>
<accession>A0A2U2BX06</accession>
<dbReference type="CDD" id="cd00082">
    <property type="entry name" value="HisKA"/>
    <property type="match status" value="1"/>
</dbReference>
<dbReference type="InterPro" id="IPR036890">
    <property type="entry name" value="HATPase_C_sf"/>
</dbReference>
<dbReference type="AlphaFoldDB" id="A0A2U2BX06"/>
<keyword evidence="6 13" id="KW-0418">Kinase</keyword>
<dbReference type="PROSITE" id="PS50112">
    <property type="entry name" value="PAS"/>
    <property type="match status" value="1"/>
</dbReference>
<keyword evidence="5" id="KW-0547">Nucleotide-binding</keyword>
<dbReference type="GO" id="GO:0000155">
    <property type="term" value="F:phosphorelay sensor kinase activity"/>
    <property type="evidence" value="ECO:0007669"/>
    <property type="project" value="InterPro"/>
</dbReference>
<organism evidence="13 14">
    <name type="scientific">Marinicauda salina</name>
    <dbReference type="NCBI Taxonomy" id="2135793"/>
    <lineage>
        <taxon>Bacteria</taxon>
        <taxon>Pseudomonadati</taxon>
        <taxon>Pseudomonadota</taxon>
        <taxon>Alphaproteobacteria</taxon>
        <taxon>Maricaulales</taxon>
        <taxon>Maricaulaceae</taxon>
        <taxon>Marinicauda</taxon>
    </lineage>
</organism>
<keyword evidence="8" id="KW-0902">Two-component regulatory system</keyword>
<dbReference type="PANTHER" id="PTHR43065:SF10">
    <property type="entry name" value="PEROXIDE STRESS-ACTIVATED HISTIDINE KINASE MAK3"/>
    <property type="match status" value="1"/>
</dbReference>
<dbReference type="GO" id="GO:0005524">
    <property type="term" value="F:ATP binding"/>
    <property type="evidence" value="ECO:0007669"/>
    <property type="project" value="UniProtKB-KW"/>
</dbReference>
<dbReference type="PROSITE" id="PS50109">
    <property type="entry name" value="HIS_KIN"/>
    <property type="match status" value="1"/>
</dbReference>